<dbReference type="Gene3D" id="3.30.420.10">
    <property type="entry name" value="Ribonuclease H-like superfamily/Ribonuclease H"/>
    <property type="match status" value="1"/>
</dbReference>
<organism evidence="1 2">
    <name type="scientific">Austropuccinia psidii MF-1</name>
    <dbReference type="NCBI Taxonomy" id="1389203"/>
    <lineage>
        <taxon>Eukaryota</taxon>
        <taxon>Fungi</taxon>
        <taxon>Dikarya</taxon>
        <taxon>Basidiomycota</taxon>
        <taxon>Pucciniomycotina</taxon>
        <taxon>Pucciniomycetes</taxon>
        <taxon>Pucciniales</taxon>
        <taxon>Sphaerophragmiaceae</taxon>
        <taxon>Austropuccinia</taxon>
    </lineage>
</organism>
<gene>
    <name evidence="1" type="ORF">O181_039525</name>
</gene>
<sequence>MDKSSLIIWNNLSFSTAYSPQTVGLSEIIIQTLEDMLRRFFSYALTFIHCDGFTHHLCTLLPGLELAYKTSMHASTNKSPAIPENGWNTKLPQASLRKDLVEIHSTASSIKEVLDKARKHAVRLTGSILKILHP</sequence>
<dbReference type="Proteomes" id="UP000765509">
    <property type="component" value="Unassembled WGS sequence"/>
</dbReference>
<dbReference type="EMBL" id="AVOT02015474">
    <property type="protein sequence ID" value="MBW0499810.1"/>
    <property type="molecule type" value="Genomic_DNA"/>
</dbReference>
<proteinExistence type="predicted"/>
<reference evidence="1" key="1">
    <citation type="submission" date="2021-03" db="EMBL/GenBank/DDBJ databases">
        <title>Draft genome sequence of rust myrtle Austropuccinia psidii MF-1, a brazilian biotype.</title>
        <authorList>
            <person name="Quecine M.C."/>
            <person name="Pachon D.M.R."/>
            <person name="Bonatelli M.L."/>
            <person name="Correr F.H."/>
            <person name="Franceschini L.M."/>
            <person name="Leite T.F."/>
            <person name="Margarido G.R.A."/>
            <person name="Almeida C.A."/>
            <person name="Ferrarezi J.A."/>
            <person name="Labate C.A."/>
        </authorList>
    </citation>
    <scope>NUCLEOTIDE SEQUENCE</scope>
    <source>
        <strain evidence="1">MF-1</strain>
    </source>
</reference>
<dbReference type="AlphaFoldDB" id="A0A9Q3HF92"/>
<evidence type="ECO:0000313" key="2">
    <source>
        <dbReference type="Proteomes" id="UP000765509"/>
    </source>
</evidence>
<dbReference type="InterPro" id="IPR012337">
    <property type="entry name" value="RNaseH-like_sf"/>
</dbReference>
<accession>A0A9Q3HF92</accession>
<evidence type="ECO:0000313" key="1">
    <source>
        <dbReference type="EMBL" id="MBW0499810.1"/>
    </source>
</evidence>
<name>A0A9Q3HF92_9BASI</name>
<comment type="caution">
    <text evidence="1">The sequence shown here is derived from an EMBL/GenBank/DDBJ whole genome shotgun (WGS) entry which is preliminary data.</text>
</comment>
<keyword evidence="2" id="KW-1185">Reference proteome</keyword>
<dbReference type="GO" id="GO:0003676">
    <property type="term" value="F:nucleic acid binding"/>
    <property type="evidence" value="ECO:0007669"/>
    <property type="project" value="InterPro"/>
</dbReference>
<protein>
    <submittedName>
        <fullName evidence="1">Uncharacterized protein</fullName>
    </submittedName>
</protein>
<dbReference type="SUPFAM" id="SSF53098">
    <property type="entry name" value="Ribonuclease H-like"/>
    <property type="match status" value="1"/>
</dbReference>
<dbReference type="InterPro" id="IPR036397">
    <property type="entry name" value="RNaseH_sf"/>
</dbReference>